<reference evidence="4 5" key="1">
    <citation type="submission" date="2023-09" db="EMBL/GenBank/DDBJ databases">
        <title>Nesidiocoris tenuis whole genome shotgun sequence.</title>
        <authorList>
            <person name="Shibata T."/>
            <person name="Shimoda M."/>
            <person name="Kobayashi T."/>
            <person name="Uehara T."/>
        </authorList>
    </citation>
    <scope>NUCLEOTIDE SEQUENCE [LARGE SCALE GENOMIC DNA]</scope>
    <source>
        <strain evidence="4 5">Japan</strain>
    </source>
</reference>
<dbReference type="InterPro" id="IPR003591">
    <property type="entry name" value="Leu-rich_rpt_typical-subtyp"/>
</dbReference>
<evidence type="ECO:0000256" key="2">
    <source>
        <dbReference type="ARBA" id="ARBA00022737"/>
    </source>
</evidence>
<dbReference type="PROSITE" id="PS51450">
    <property type="entry name" value="LRR"/>
    <property type="match status" value="10"/>
</dbReference>
<dbReference type="Pfam" id="PF13855">
    <property type="entry name" value="LRR_8"/>
    <property type="match status" value="1"/>
</dbReference>
<dbReference type="InterPro" id="IPR001611">
    <property type="entry name" value="Leu-rich_rpt"/>
</dbReference>
<dbReference type="SMART" id="SM00369">
    <property type="entry name" value="LRR_TYP"/>
    <property type="match status" value="6"/>
</dbReference>
<name>A0ABN7AFN9_9HEMI</name>
<protein>
    <submittedName>
        <fullName evidence="4">Leucine rich repeat containing 9</fullName>
    </submittedName>
</protein>
<dbReference type="Gene3D" id="3.80.10.10">
    <property type="entry name" value="Ribonuclease Inhibitor"/>
    <property type="match status" value="6"/>
</dbReference>
<evidence type="ECO:0000313" key="5">
    <source>
        <dbReference type="Proteomes" id="UP001307889"/>
    </source>
</evidence>
<keyword evidence="1" id="KW-0433">Leucine-rich repeat</keyword>
<dbReference type="Pfam" id="PF14580">
    <property type="entry name" value="LRR_9"/>
    <property type="match status" value="1"/>
</dbReference>
<dbReference type="PANTHER" id="PTHR15454">
    <property type="entry name" value="NISCHARIN RELATED"/>
    <property type="match status" value="1"/>
</dbReference>
<evidence type="ECO:0000313" key="4">
    <source>
        <dbReference type="EMBL" id="BES89701.1"/>
    </source>
</evidence>
<accession>A0ABN7AFN9</accession>
<keyword evidence="2" id="KW-0677">Repeat</keyword>
<dbReference type="SMART" id="SM00365">
    <property type="entry name" value="LRR_SD22"/>
    <property type="match status" value="12"/>
</dbReference>
<evidence type="ECO:0000256" key="3">
    <source>
        <dbReference type="SAM" id="MobiDB-lite"/>
    </source>
</evidence>
<sequence>MKNSHDEQTADGAAEHDAPDTVSSISAASQNKSKIVLESFFYELTGQIDNFKTLVNLNLKVFTVIGQPVTSLDGIEQLKHLTELWVCECPLTDASAVIGCAELKKLYLYSNRLTSAPKTTGLRKLCKLSLACNAIKELELCFAESLKDLNLADNAVSDIQNLAMCRQVEILNLSGNNLSTFGSLEPLQKLPKLRTLNLCDPMYRKCPVTSLANYRSYTIHTVSQLNFLDGHTVEFEERENVKRFMGKNFRFYKVLSSNYTVACYAEHDKQLESSYNELDCLQSAMVNTMVNLSKSAENSKIEKECRKKQRKYEVVQFRWERKHWSWLPRLRAFLDIKRSFLELEMLHFGNINFVHHTEEGSSSVKHRITTILQNFICPYTKKNAKLSAVDVSKVIQIINIQHHNFDHFKGVKDVMGIGISESQSFIISQPGKVCSARHWQLGFIQDYVELEKPNMKCLVTNSFAIADQEWLSQNAVRQQPYADGDLEPVRVLVLGYVISDELMGSFTRQATAEMHLKTKEEPSEHCHHCAVYSSSISVNVVPVFIVEYCYVFKDNSDPGIDDEYSIQDEEACPFKPALASSKFNTITWLNLTSLNLSKTMLSSFGSLTSFEGIEDLDISYNQISCLQEVSKIFPKLSQLRASHNQIKAVNFGKEMNTLTNLDLAYNKIKKFNLSVQWLKKYCKSLEKLSLAYNPITDVHSLSHIRYLAIQNIRKLTTLDGDWLHDIKGEPIVYTFAAKDFKYSSTVTSIEQEKIQSRPKLRNCGEFCVDQKDGGSSTPSHFACNELGELICLHFDEWKEFERLEVSVKTTSVKWLTIRNNLLAGFNFVKDFPALDELDLSHNMISQISFTALSTTRHLVSLNLAWNYLKDLDSFSNVPLQCLRVLNISYNFVKKLDGLKNLIHLEEMYAAGNEIKKCEPLQIIQEWTQLRIIDLSGNPFEDAATCRKLLIYHGPHLEYVNGVAVTREEVEDANDALSCTLNKQYLSKLYKPSQIKSLSELTMKKCGIRRVNLREIDLQNLTSVNLENNALTSIGALGHLKKLKRLCLSKNKITHFGDAKRSFDHLEMLHLDFNYIADLQPLELERFPRLTALFLQDNCLTTVEGVKELRRLQYLVLDRNKISTIKPNDLSIESLKELYLEFNLVKDTAFLKCLRNLNKLFLAHNKIQEKASLEVLGSLKKLSDLTIIGNPISRLGNHYGIILSHLPKLVLLDGYNVSAEES</sequence>
<dbReference type="SUPFAM" id="SSF52075">
    <property type="entry name" value="Outer arm dynein light chain 1"/>
    <property type="match status" value="1"/>
</dbReference>
<dbReference type="SUPFAM" id="SSF52058">
    <property type="entry name" value="L domain-like"/>
    <property type="match status" value="2"/>
</dbReference>
<dbReference type="EMBL" id="AP028909">
    <property type="protein sequence ID" value="BES89701.1"/>
    <property type="molecule type" value="Genomic_DNA"/>
</dbReference>
<proteinExistence type="predicted"/>
<evidence type="ECO:0000256" key="1">
    <source>
        <dbReference type="ARBA" id="ARBA00022614"/>
    </source>
</evidence>
<dbReference type="InterPro" id="IPR032675">
    <property type="entry name" value="LRR_dom_sf"/>
</dbReference>
<keyword evidence="5" id="KW-1185">Reference proteome</keyword>
<feature type="region of interest" description="Disordered" evidence="3">
    <location>
        <begin position="1"/>
        <end position="23"/>
    </location>
</feature>
<feature type="compositionally biased region" description="Basic and acidic residues" evidence="3">
    <location>
        <begin position="1"/>
        <end position="19"/>
    </location>
</feature>
<gene>
    <name evidence="4" type="ORF">NTJ_02508</name>
</gene>
<organism evidence="4 5">
    <name type="scientific">Nesidiocoris tenuis</name>
    <dbReference type="NCBI Taxonomy" id="355587"/>
    <lineage>
        <taxon>Eukaryota</taxon>
        <taxon>Metazoa</taxon>
        <taxon>Ecdysozoa</taxon>
        <taxon>Arthropoda</taxon>
        <taxon>Hexapoda</taxon>
        <taxon>Insecta</taxon>
        <taxon>Pterygota</taxon>
        <taxon>Neoptera</taxon>
        <taxon>Paraneoptera</taxon>
        <taxon>Hemiptera</taxon>
        <taxon>Heteroptera</taxon>
        <taxon>Panheteroptera</taxon>
        <taxon>Cimicomorpha</taxon>
        <taxon>Miridae</taxon>
        <taxon>Dicyphina</taxon>
        <taxon>Nesidiocoris</taxon>
    </lineage>
</organism>
<dbReference type="Proteomes" id="UP001307889">
    <property type="component" value="Chromosome 1"/>
</dbReference>